<evidence type="ECO:0000259" key="14">
    <source>
        <dbReference type="Pfam" id="PF08264"/>
    </source>
</evidence>
<evidence type="ECO:0000256" key="2">
    <source>
        <dbReference type="ARBA" id="ARBA00011245"/>
    </source>
</evidence>
<dbReference type="Pfam" id="PF00133">
    <property type="entry name" value="tRNA-synt_1"/>
    <property type="match status" value="1"/>
</dbReference>
<comment type="subcellular location">
    <subcellularLocation>
        <location evidence="1 12">Cytoplasm</location>
    </subcellularLocation>
</comment>
<dbReference type="InterPro" id="IPR013155">
    <property type="entry name" value="M/V/L/I-tRNA-synth_anticd-bd"/>
</dbReference>
<evidence type="ECO:0000256" key="6">
    <source>
        <dbReference type="ARBA" id="ARBA00022840"/>
    </source>
</evidence>
<keyword evidence="3 12" id="KW-0963">Cytoplasm</keyword>
<dbReference type="OrthoDB" id="9810365at2"/>
<feature type="short sequence motif" description="'KMSKS' region" evidence="12">
    <location>
        <begin position="525"/>
        <end position="529"/>
    </location>
</feature>
<dbReference type="PROSITE" id="PS00178">
    <property type="entry name" value="AA_TRNA_LIGASE_I"/>
    <property type="match status" value="1"/>
</dbReference>
<dbReference type="SUPFAM" id="SSF46589">
    <property type="entry name" value="tRNA-binding arm"/>
    <property type="match status" value="1"/>
</dbReference>
<dbReference type="GO" id="GO:0006438">
    <property type="term" value="P:valyl-tRNA aminoacylation"/>
    <property type="evidence" value="ECO:0007669"/>
    <property type="project" value="UniProtKB-UniRule"/>
</dbReference>
<comment type="subunit">
    <text evidence="2 12">Monomer.</text>
</comment>
<dbReference type="PRINTS" id="PR00986">
    <property type="entry name" value="TRNASYNTHVAL"/>
</dbReference>
<evidence type="ECO:0000256" key="4">
    <source>
        <dbReference type="ARBA" id="ARBA00022598"/>
    </source>
</evidence>
<dbReference type="RefSeq" id="WP_153730089.1">
    <property type="nucleotide sequence ID" value="NZ_WJNH01000018.1"/>
</dbReference>
<dbReference type="InterPro" id="IPR009080">
    <property type="entry name" value="tRNAsynth_Ia_anticodon-bd"/>
</dbReference>
<dbReference type="InterPro" id="IPR019499">
    <property type="entry name" value="Val-tRNA_synth_tRNA-bd"/>
</dbReference>
<dbReference type="CDD" id="cd00817">
    <property type="entry name" value="ValRS_core"/>
    <property type="match status" value="1"/>
</dbReference>
<dbReference type="NCBIfam" id="NF004349">
    <property type="entry name" value="PRK05729.1"/>
    <property type="match status" value="1"/>
</dbReference>
<comment type="domain">
    <text evidence="12">ValRS has two distinct active sites: one for aminoacylation and one for editing. The misactivated threonine is translocated from the active site to the editing site.</text>
</comment>
<dbReference type="PANTHER" id="PTHR11946">
    <property type="entry name" value="VALYL-TRNA SYNTHETASES"/>
    <property type="match status" value="1"/>
</dbReference>
<evidence type="ECO:0000256" key="7">
    <source>
        <dbReference type="ARBA" id="ARBA00022917"/>
    </source>
</evidence>
<evidence type="ECO:0000256" key="3">
    <source>
        <dbReference type="ARBA" id="ARBA00022490"/>
    </source>
</evidence>
<feature type="domain" description="Aminoacyl-tRNA synthetase class Ia" evidence="13">
    <location>
        <begin position="21"/>
        <end position="564"/>
    </location>
</feature>
<dbReference type="FunFam" id="1.10.287.380:FF:000001">
    <property type="entry name" value="Valine--tRNA ligase"/>
    <property type="match status" value="1"/>
</dbReference>
<dbReference type="Gene3D" id="3.90.740.10">
    <property type="entry name" value="Valyl/Leucyl/Isoleucyl-tRNA synthetase, editing domain"/>
    <property type="match status" value="1"/>
</dbReference>
<dbReference type="InterPro" id="IPR037118">
    <property type="entry name" value="Val-tRNA_synth_C_sf"/>
</dbReference>
<evidence type="ECO:0000313" key="16">
    <source>
        <dbReference type="EMBL" id="MRG88214.1"/>
    </source>
</evidence>
<dbReference type="PANTHER" id="PTHR11946:SF93">
    <property type="entry name" value="VALINE--TRNA LIGASE, CHLOROPLASTIC_MITOCHONDRIAL 2"/>
    <property type="match status" value="1"/>
</dbReference>
<dbReference type="AlphaFoldDB" id="A0A6G1XB53"/>
<evidence type="ECO:0000256" key="9">
    <source>
        <dbReference type="ARBA" id="ARBA00023146"/>
    </source>
</evidence>
<gene>
    <name evidence="12" type="primary">valS</name>
    <name evidence="16" type="ORF">GH754_18320</name>
</gene>
<dbReference type="Gene3D" id="1.10.287.380">
    <property type="entry name" value="Valyl-tRNA synthetase, C-terminal domain"/>
    <property type="match status" value="1"/>
</dbReference>
<comment type="caution">
    <text evidence="16">The sequence shown here is derived from an EMBL/GenBank/DDBJ whole genome shotgun (WGS) entry which is preliminary data.</text>
</comment>
<dbReference type="Gene3D" id="1.10.730.10">
    <property type="entry name" value="Isoleucyl-tRNA Synthetase, Domain 1"/>
    <property type="match status" value="1"/>
</dbReference>
<evidence type="ECO:0000256" key="12">
    <source>
        <dbReference type="HAMAP-Rule" id="MF_02004"/>
    </source>
</evidence>
<evidence type="ECO:0000256" key="10">
    <source>
        <dbReference type="ARBA" id="ARBA00047552"/>
    </source>
</evidence>
<dbReference type="EMBL" id="WJNH01000018">
    <property type="protein sequence ID" value="MRG88214.1"/>
    <property type="molecule type" value="Genomic_DNA"/>
</dbReference>
<feature type="binding site" evidence="12">
    <location>
        <position position="528"/>
    </location>
    <ligand>
        <name>ATP</name>
        <dbReference type="ChEBI" id="CHEBI:30616"/>
    </ligand>
</feature>
<keyword evidence="5 12" id="KW-0547">Nucleotide-binding</keyword>
<protein>
    <recommendedName>
        <fullName evidence="12">Valine--tRNA ligase</fullName>
        <ecNumber evidence="12">6.1.1.9</ecNumber>
    </recommendedName>
    <alternativeName>
        <fullName evidence="12">Valyl-tRNA synthetase</fullName>
        <shortName evidence="12">ValRS</shortName>
    </alternativeName>
</protein>
<dbReference type="InterPro" id="IPR002300">
    <property type="entry name" value="aa-tRNA-synth_Ia"/>
</dbReference>
<comment type="similarity">
    <text evidence="11 12">Belongs to the class-I aminoacyl-tRNA synthetase family. ValS type 1 subfamily.</text>
</comment>
<dbReference type="NCBIfam" id="TIGR00422">
    <property type="entry name" value="valS"/>
    <property type="match status" value="1"/>
</dbReference>
<dbReference type="FunFam" id="3.40.50.620:FF:000032">
    <property type="entry name" value="Valine--tRNA ligase"/>
    <property type="match status" value="1"/>
</dbReference>
<dbReference type="GO" id="GO:0005524">
    <property type="term" value="F:ATP binding"/>
    <property type="evidence" value="ECO:0007669"/>
    <property type="project" value="UniProtKB-UniRule"/>
</dbReference>
<proteinExistence type="inferred from homology"/>
<dbReference type="Proteomes" id="UP000480185">
    <property type="component" value="Unassembled WGS sequence"/>
</dbReference>
<dbReference type="GO" id="GO:0005829">
    <property type="term" value="C:cytosol"/>
    <property type="evidence" value="ECO:0007669"/>
    <property type="project" value="TreeGrafter"/>
</dbReference>
<sequence>MGNQEVSMPPKYDPTQVESGRYDYWVKGKFFEAKDDKSKDPFTIVIPPPNVTGKLHLGHAWDTTLQDIITRYKRMQGYDVLWLPGMDHAGIATQAKVEAKLKEEGKNRYDLGREKFVEQVWDWKEEYASFIRKQWEKLGLGLDYSRERFTLDEGLSNAVKEVFVTLYEKGLIYRGEYIINWDPQTQTALSDIEVIYKEVQGAFYHMKYPLKDGSGYIEIATTRPETMLGDTAVAVHPKDERYQHLIGKEVVLPLTGREIEIVADDYVDMEFGSGAVKITPAHDPNDFEIGNRHNLERILVMNEDGTMNENALKYQGMDRFECRKQLVKDLQDEGVLFKIEEHTHSVGHSERSGAVVEPYLSTQWFVNMEPLAKAAVDLQSTDDKVEFVPDRFEKTYLNWMENIRDWCISRQLWWGHRIPAWYHKETGEVYVGKEAPKDIENWEQDEDVLDTWFSSALWPFSTLGWPDQESSDLNRYFPTDVLVTGYDIIFFWVSRMIFQSKQFMDRRPFKDVLIHGLVRDAEGRKMSKSLGNGVDPMEVVEKYGADSLRYFLSTGSSPGQDLRFHWEKIESTWNFANKIWNASRFVLMNLDGMKYEEVDLSGDKSVADQWILTRLNETIEQVTRNIDKYDFGEAGRHLYNFIWDEFCDWYIEMAKLPLYGDDEEAKHTTKSVLVYVLDQTMRMLHPFMPFITEEIWQHLPHDGESITVSSWPQVKPEFTNEKASSQMKLLVDLIRSVRNIRAEVNTPMSKEIKMLVKANDATVKAGLETNRHYLEKFCNPSELQINTELNVPEKAMSAVVTGAEIYLPLEGLINIEEELARLQKEWEKWNAEVDLVQKKLANEKFVNNAPEQIVEQERDKEKDYLDKRAKVEQRMKDLKG</sequence>
<dbReference type="InterPro" id="IPR001412">
    <property type="entry name" value="aa-tRNA-synth_I_CS"/>
</dbReference>
<feature type="domain" description="Methionyl/Valyl/Leucyl/Isoleucyl-tRNA synthetase anticodon-binding" evidence="14">
    <location>
        <begin position="608"/>
        <end position="753"/>
    </location>
</feature>
<dbReference type="Gene3D" id="3.40.50.620">
    <property type="entry name" value="HUPs"/>
    <property type="match status" value="2"/>
</dbReference>
<dbReference type="InterPro" id="IPR033705">
    <property type="entry name" value="Anticodon_Ia_Val"/>
</dbReference>
<dbReference type="SUPFAM" id="SSF50677">
    <property type="entry name" value="ValRS/IleRS/LeuRS editing domain"/>
    <property type="match status" value="1"/>
</dbReference>
<dbReference type="FunFam" id="1.10.730.10:FF:000014">
    <property type="entry name" value="Valine--tRNA ligase"/>
    <property type="match status" value="1"/>
</dbReference>
<evidence type="ECO:0000256" key="1">
    <source>
        <dbReference type="ARBA" id="ARBA00004496"/>
    </source>
</evidence>
<dbReference type="HAMAP" id="MF_02004">
    <property type="entry name" value="Val_tRNA_synth_type1"/>
    <property type="match status" value="1"/>
</dbReference>
<reference evidence="16 17" key="1">
    <citation type="submission" date="2019-11" db="EMBL/GenBank/DDBJ databases">
        <authorList>
            <person name="Li J."/>
        </authorList>
    </citation>
    <scope>NUCLEOTIDE SEQUENCE [LARGE SCALE GENOMIC DNA]</scope>
    <source>
        <strain evidence="16 17">J4</strain>
    </source>
</reference>
<name>A0A6G1XB53_9BACI</name>
<organism evidence="16 17">
    <name type="scientific">Salinibacillus xinjiangensis</name>
    <dbReference type="NCBI Taxonomy" id="1229268"/>
    <lineage>
        <taxon>Bacteria</taxon>
        <taxon>Bacillati</taxon>
        <taxon>Bacillota</taxon>
        <taxon>Bacilli</taxon>
        <taxon>Bacillales</taxon>
        <taxon>Bacillaceae</taxon>
        <taxon>Salinibacillus</taxon>
    </lineage>
</organism>
<dbReference type="InterPro" id="IPR009008">
    <property type="entry name" value="Val/Leu/Ile-tRNA-synth_edit"/>
</dbReference>
<dbReference type="InterPro" id="IPR014729">
    <property type="entry name" value="Rossmann-like_a/b/a_fold"/>
</dbReference>
<comment type="domain">
    <text evidence="12">The C-terminal coiled-coil domain is crucial for aminoacylation activity.</text>
</comment>
<dbReference type="SUPFAM" id="SSF52374">
    <property type="entry name" value="Nucleotidylyl transferase"/>
    <property type="match status" value="1"/>
</dbReference>
<dbReference type="GO" id="GO:0002161">
    <property type="term" value="F:aminoacyl-tRNA deacylase activity"/>
    <property type="evidence" value="ECO:0007669"/>
    <property type="project" value="InterPro"/>
</dbReference>
<feature type="coiled-coil region" evidence="12">
    <location>
        <begin position="812"/>
        <end position="874"/>
    </location>
</feature>
<comment type="function">
    <text evidence="12">Catalyzes the attachment of valine to tRNA(Val). As ValRS can inadvertently accommodate and process structurally similar amino acids such as threonine, to avoid such errors, it has a 'posttransfer' editing activity that hydrolyzes mischarged Thr-tRNA(Val) in a tRNA-dependent manner.</text>
</comment>
<dbReference type="GO" id="GO:0004832">
    <property type="term" value="F:valine-tRNA ligase activity"/>
    <property type="evidence" value="ECO:0007669"/>
    <property type="project" value="UniProtKB-UniRule"/>
</dbReference>
<dbReference type="Pfam" id="PF10458">
    <property type="entry name" value="Val_tRNA-synt_C"/>
    <property type="match status" value="1"/>
</dbReference>
<dbReference type="EC" id="6.1.1.9" evidence="12"/>
<keyword evidence="17" id="KW-1185">Reference proteome</keyword>
<dbReference type="Pfam" id="PF08264">
    <property type="entry name" value="Anticodon_1"/>
    <property type="match status" value="1"/>
</dbReference>
<keyword evidence="8 12" id="KW-0175">Coiled coil</keyword>
<dbReference type="FunFam" id="3.90.740.10:FF:000005">
    <property type="entry name" value="Valine--tRNA ligase, mitochondrial"/>
    <property type="match status" value="1"/>
</dbReference>
<evidence type="ECO:0000259" key="13">
    <source>
        <dbReference type="Pfam" id="PF00133"/>
    </source>
</evidence>
<evidence type="ECO:0000256" key="11">
    <source>
        <dbReference type="ARBA" id="ARBA00060830"/>
    </source>
</evidence>
<keyword evidence="6 12" id="KW-0067">ATP-binding</keyword>
<evidence type="ECO:0000259" key="15">
    <source>
        <dbReference type="Pfam" id="PF10458"/>
    </source>
</evidence>
<keyword evidence="9 12" id="KW-0030">Aminoacyl-tRNA synthetase</keyword>
<evidence type="ECO:0000256" key="8">
    <source>
        <dbReference type="ARBA" id="ARBA00023054"/>
    </source>
</evidence>
<feature type="domain" description="Valyl-tRNA synthetase tRNA-binding arm" evidence="15">
    <location>
        <begin position="814"/>
        <end position="879"/>
    </location>
</feature>
<feature type="short sequence motif" description="'HIGH' region" evidence="12">
    <location>
        <begin position="49"/>
        <end position="59"/>
    </location>
</feature>
<evidence type="ECO:0000313" key="17">
    <source>
        <dbReference type="Proteomes" id="UP000480185"/>
    </source>
</evidence>
<dbReference type="InterPro" id="IPR002303">
    <property type="entry name" value="Valyl-tRNA_ligase"/>
</dbReference>
<evidence type="ECO:0000256" key="5">
    <source>
        <dbReference type="ARBA" id="ARBA00022741"/>
    </source>
</evidence>
<comment type="catalytic activity">
    <reaction evidence="10 12">
        <text>tRNA(Val) + L-valine + ATP = L-valyl-tRNA(Val) + AMP + diphosphate</text>
        <dbReference type="Rhea" id="RHEA:10704"/>
        <dbReference type="Rhea" id="RHEA-COMP:9672"/>
        <dbReference type="Rhea" id="RHEA-COMP:9708"/>
        <dbReference type="ChEBI" id="CHEBI:30616"/>
        <dbReference type="ChEBI" id="CHEBI:33019"/>
        <dbReference type="ChEBI" id="CHEBI:57762"/>
        <dbReference type="ChEBI" id="CHEBI:78442"/>
        <dbReference type="ChEBI" id="CHEBI:78537"/>
        <dbReference type="ChEBI" id="CHEBI:456215"/>
        <dbReference type="EC" id="6.1.1.9"/>
    </reaction>
</comment>
<dbReference type="InterPro" id="IPR010978">
    <property type="entry name" value="tRNA-bd_arm"/>
</dbReference>
<keyword evidence="4 12" id="KW-0436">Ligase</keyword>
<keyword evidence="7 12" id="KW-0648">Protein biosynthesis</keyword>
<dbReference type="SUPFAM" id="SSF47323">
    <property type="entry name" value="Anticodon-binding domain of a subclass of class I aminoacyl-tRNA synthetases"/>
    <property type="match status" value="1"/>
</dbReference>
<dbReference type="CDD" id="cd07962">
    <property type="entry name" value="Anticodon_Ia_Val"/>
    <property type="match status" value="1"/>
</dbReference>
<accession>A0A6G1XB53</accession>
<dbReference type="FunFam" id="3.40.50.620:FF:000098">
    <property type="entry name" value="Valine--tRNA ligase"/>
    <property type="match status" value="1"/>
</dbReference>